<dbReference type="RefSeq" id="WP_425344674.1">
    <property type="nucleotide sequence ID" value="NZ_JBGUBD010000003.1"/>
</dbReference>
<accession>A0ABV4U2D8</accession>
<evidence type="ECO:0000313" key="1">
    <source>
        <dbReference type="EMBL" id="MFA9477748.1"/>
    </source>
</evidence>
<proteinExistence type="predicted"/>
<comment type="caution">
    <text evidence="1">The sequence shown here is derived from an EMBL/GenBank/DDBJ whole genome shotgun (WGS) entry which is preliminary data.</text>
</comment>
<dbReference type="EMBL" id="JBGUBD010000003">
    <property type="protein sequence ID" value="MFA9477748.1"/>
    <property type="molecule type" value="Genomic_DNA"/>
</dbReference>
<organism evidence="1 2">
    <name type="scientific">Natronomicrosphaera hydrolytica</name>
    <dbReference type="NCBI Taxonomy" id="3242702"/>
    <lineage>
        <taxon>Bacteria</taxon>
        <taxon>Pseudomonadati</taxon>
        <taxon>Planctomycetota</taxon>
        <taxon>Phycisphaerae</taxon>
        <taxon>Phycisphaerales</taxon>
        <taxon>Phycisphaeraceae</taxon>
        <taxon>Natronomicrosphaera</taxon>
    </lineage>
</organism>
<keyword evidence="2" id="KW-1185">Reference proteome</keyword>
<protein>
    <submittedName>
        <fullName evidence="1">Uncharacterized protein</fullName>
    </submittedName>
</protein>
<evidence type="ECO:0000313" key="2">
    <source>
        <dbReference type="Proteomes" id="UP001575105"/>
    </source>
</evidence>
<sequence>MHEAVWTEEAAAKYAELKEAAEAAVAARRKSKRKKSTKAEGLFKQVHKCVTHLLANPRHPGLKTHEYHSLEHPYEKGGKVFEAYVQNRTPGAYRLFWCYGPDKKQITILAITPHP</sequence>
<dbReference type="Proteomes" id="UP001575105">
    <property type="component" value="Unassembled WGS sequence"/>
</dbReference>
<gene>
    <name evidence="1" type="ORF">ACERK3_05505</name>
</gene>
<reference evidence="1 2" key="1">
    <citation type="submission" date="2024-08" db="EMBL/GenBank/DDBJ databases">
        <title>Whole-genome sequencing of halo(alkali)philic microorganisms from hypersaline lakes.</title>
        <authorList>
            <person name="Sorokin D.Y."/>
            <person name="Merkel A.Y."/>
            <person name="Messina E."/>
            <person name="Yakimov M."/>
        </authorList>
    </citation>
    <scope>NUCLEOTIDE SEQUENCE [LARGE SCALE GENOMIC DNA]</scope>
    <source>
        <strain evidence="1 2">AB-hyl4</strain>
    </source>
</reference>
<name>A0ABV4U2D8_9BACT</name>